<feature type="non-terminal residue" evidence="3">
    <location>
        <position position="195"/>
    </location>
</feature>
<feature type="compositionally biased region" description="Polar residues" evidence="1">
    <location>
        <begin position="119"/>
        <end position="133"/>
    </location>
</feature>
<dbReference type="Proteomes" id="UP000251047">
    <property type="component" value="Unassembled WGS sequence"/>
</dbReference>
<dbReference type="AlphaFoldDB" id="A0A364V9Q8"/>
<name>A0A364V9Q8_9CORY</name>
<feature type="transmembrane region" description="Helical" evidence="2">
    <location>
        <begin position="12"/>
        <end position="32"/>
    </location>
</feature>
<proteinExistence type="predicted"/>
<gene>
    <name evidence="3" type="ORF">CWC39_09020</name>
</gene>
<feature type="compositionally biased region" description="Basic and acidic residues" evidence="1">
    <location>
        <begin position="94"/>
        <end position="103"/>
    </location>
</feature>
<evidence type="ECO:0000256" key="1">
    <source>
        <dbReference type="SAM" id="MobiDB-lite"/>
    </source>
</evidence>
<dbReference type="EMBL" id="PHQP01000086">
    <property type="protein sequence ID" value="RAV33344.1"/>
    <property type="molecule type" value="Genomic_DNA"/>
</dbReference>
<feature type="region of interest" description="Disordered" evidence="1">
    <location>
        <begin position="89"/>
        <end position="195"/>
    </location>
</feature>
<feature type="compositionally biased region" description="Low complexity" evidence="1">
    <location>
        <begin position="156"/>
        <end position="166"/>
    </location>
</feature>
<keyword evidence="2" id="KW-0812">Transmembrane</keyword>
<organism evidence="3 4">
    <name type="scientific">Corynebacterium heidelbergense</name>
    <dbReference type="NCBI Taxonomy" id="2055947"/>
    <lineage>
        <taxon>Bacteria</taxon>
        <taxon>Bacillati</taxon>
        <taxon>Actinomycetota</taxon>
        <taxon>Actinomycetes</taxon>
        <taxon>Mycobacteriales</taxon>
        <taxon>Corynebacteriaceae</taxon>
        <taxon>Corynebacterium</taxon>
    </lineage>
</organism>
<keyword evidence="2" id="KW-0472">Membrane</keyword>
<evidence type="ECO:0008006" key="5">
    <source>
        <dbReference type="Google" id="ProtNLM"/>
    </source>
</evidence>
<evidence type="ECO:0000313" key="3">
    <source>
        <dbReference type="EMBL" id="RAV33344.1"/>
    </source>
</evidence>
<reference evidence="3 4" key="1">
    <citation type="journal article" date="2018" name="Syst. Appl. Microbiol.">
        <title>Corynebacterium heidelbergense sp. nov., isolated from the preen glands of Egyptian geese (Alopochen aegyptiacus).</title>
        <authorList>
            <person name="Braun M.S."/>
            <person name="Wang E."/>
            <person name="Zimmermann S."/>
            <person name="Wink M."/>
        </authorList>
    </citation>
    <scope>NUCLEOTIDE SEQUENCE [LARGE SCALE GENOMIC DNA]</scope>
    <source>
        <strain evidence="3 4">DSM 104638</strain>
    </source>
</reference>
<sequence length="195" mass="19725">MVDYNRANSAVVRLVGVVAAMLIVGIAVIMYLSAVTTDQSFRIAEARKQTTSVGNELESLERDVTVARSSGHVAERAAQLGMVVPNQPGVLEARGADGRDIVETRPSNAEGNRPIQDVNGRQQRRGATSTPAETANVPGLAPSDPAGQAAVIRGTPGQPAGAPQAAELPYAPSTGPAAPVAPPAAAAPAAPPAAA</sequence>
<evidence type="ECO:0000313" key="4">
    <source>
        <dbReference type="Proteomes" id="UP000251047"/>
    </source>
</evidence>
<accession>A0A364V9Q8</accession>
<comment type="caution">
    <text evidence="3">The sequence shown here is derived from an EMBL/GenBank/DDBJ whole genome shotgun (WGS) entry which is preliminary data.</text>
</comment>
<protein>
    <recommendedName>
        <fullName evidence="5">Cell division protein FtsL</fullName>
    </recommendedName>
</protein>
<keyword evidence="2" id="KW-1133">Transmembrane helix</keyword>
<evidence type="ECO:0000256" key="2">
    <source>
        <dbReference type="SAM" id="Phobius"/>
    </source>
</evidence>